<keyword evidence="5" id="KW-0663">Pyridoxal phosphate</keyword>
<dbReference type="InterPro" id="IPR058240">
    <property type="entry name" value="rSAM_sf"/>
</dbReference>
<evidence type="ECO:0000256" key="7">
    <source>
        <dbReference type="ARBA" id="ARBA00023014"/>
    </source>
</evidence>
<sequence>MAFRMISVGQKVVKFNRYRHQQGSRFPGAAFTHPSSRSYYHSNEALKPSEPEPEPELINADGSYPFHLYSKSQIVNIFSRYAPQLDHRPFVAAAEVFPMRVNNYVVENLIDWSNVPHDPIFKLVFPQPEMLLPEQLDRVRSSRTRLSPPQRQKLAEEIRATLNPHPAGQKEENVPMLDGISVEGMQHKYRETVLFFPMEGQFCHSFCTYCFRWAQFTSVGSDQQFKSKDQEALKHYLASHPFVKDLLFTGGDPMVMNSRTFARYVTPLLNNPETQHLQTIRIGTKSLAYWPYRYTHDSDAKALLNMFERIVNSGKHLSIQAHFSHPKELQTPQVQEAMKLIQMTGAVIRCQSPLIRHVNDSAETWSTMWNLQTRLGAIPYYMFVERDTGARDYFSVPLAKAYEIFNGAYAKLAGTARTVRGPSMSAGPGKIGLVGISTIHGEKVFVLKFLQARNPKWLGETFFAKFDPQANWLNDLKPAFGEKEFFFEPEYNDTSKNYPGSSGQRTYQCS</sequence>
<accession>A0A370TKX9</accession>
<evidence type="ECO:0000256" key="4">
    <source>
        <dbReference type="ARBA" id="ARBA00022723"/>
    </source>
</evidence>
<dbReference type="GO" id="GO:0046872">
    <property type="term" value="F:metal ion binding"/>
    <property type="evidence" value="ECO:0007669"/>
    <property type="project" value="UniProtKB-KW"/>
</dbReference>
<dbReference type="STRING" id="2656787.A0A370TKX9"/>
<evidence type="ECO:0000256" key="3">
    <source>
        <dbReference type="ARBA" id="ARBA00022691"/>
    </source>
</evidence>
<organism evidence="8 9">
    <name type="scientific">Venustampulla echinocandica</name>
    <dbReference type="NCBI Taxonomy" id="2656787"/>
    <lineage>
        <taxon>Eukaryota</taxon>
        <taxon>Fungi</taxon>
        <taxon>Dikarya</taxon>
        <taxon>Ascomycota</taxon>
        <taxon>Pezizomycotina</taxon>
        <taxon>Leotiomycetes</taxon>
        <taxon>Helotiales</taxon>
        <taxon>Pleuroascaceae</taxon>
        <taxon>Venustampulla</taxon>
    </lineage>
</organism>
<dbReference type="SUPFAM" id="SSF102114">
    <property type="entry name" value="Radical SAM enzymes"/>
    <property type="match status" value="1"/>
</dbReference>
<dbReference type="Gene3D" id="3.20.20.70">
    <property type="entry name" value="Aldolase class I"/>
    <property type="match status" value="1"/>
</dbReference>
<keyword evidence="7" id="KW-0411">Iron-sulfur</keyword>
<dbReference type="RefSeq" id="XP_031868835.1">
    <property type="nucleotide sequence ID" value="XM_032015414.1"/>
</dbReference>
<dbReference type="InterPro" id="IPR013785">
    <property type="entry name" value="Aldolase_TIM"/>
</dbReference>
<gene>
    <name evidence="8" type="ORF">BP5553_06791</name>
</gene>
<name>A0A370TKX9_9HELO</name>
<keyword evidence="2" id="KW-0004">4Fe-4S</keyword>
<evidence type="ECO:0000256" key="5">
    <source>
        <dbReference type="ARBA" id="ARBA00022898"/>
    </source>
</evidence>
<dbReference type="Proteomes" id="UP000254866">
    <property type="component" value="Unassembled WGS sequence"/>
</dbReference>
<keyword evidence="4" id="KW-0479">Metal-binding</keyword>
<dbReference type="PANTHER" id="PTHR30538:SF0">
    <property type="entry name" value="L-LYSINE 2,3-AMINOMUTASE AQ_1632-RELATED"/>
    <property type="match status" value="1"/>
</dbReference>
<evidence type="ECO:0000256" key="2">
    <source>
        <dbReference type="ARBA" id="ARBA00022485"/>
    </source>
</evidence>
<evidence type="ECO:0008006" key="10">
    <source>
        <dbReference type="Google" id="ProtNLM"/>
    </source>
</evidence>
<comment type="caution">
    <text evidence="8">The sequence shown here is derived from an EMBL/GenBank/DDBJ whole genome shotgun (WGS) entry which is preliminary data.</text>
</comment>
<protein>
    <recommendedName>
        <fullName evidence="10">L-lysine 2,3-aminomutase</fullName>
    </recommendedName>
</protein>
<comment type="cofactor">
    <cofactor evidence="1">
        <name>pyridoxal 5'-phosphate</name>
        <dbReference type="ChEBI" id="CHEBI:597326"/>
    </cofactor>
</comment>
<dbReference type="GeneID" id="43599640"/>
<evidence type="ECO:0000313" key="8">
    <source>
        <dbReference type="EMBL" id="RDL36179.1"/>
    </source>
</evidence>
<reference evidence="8 9" key="1">
    <citation type="journal article" date="2018" name="IMA Fungus">
        <title>IMA Genome-F 9: Draft genome sequence of Annulohypoxylon stygium, Aspergillus mulundensis, Berkeleyomyces basicola (syn. Thielaviopsis basicola), Ceratocystis smalleyi, two Cercospora beticola strains, Coleophoma cylindrospora, Fusarium fracticaudum, Phialophora cf. hyalina, and Morchella septimelata.</title>
        <authorList>
            <person name="Wingfield B.D."/>
            <person name="Bills G.F."/>
            <person name="Dong Y."/>
            <person name="Huang W."/>
            <person name="Nel W.J."/>
            <person name="Swalarsk-Parry B.S."/>
            <person name="Vaghefi N."/>
            <person name="Wilken P.M."/>
            <person name="An Z."/>
            <person name="de Beer Z.W."/>
            <person name="De Vos L."/>
            <person name="Chen L."/>
            <person name="Duong T.A."/>
            <person name="Gao Y."/>
            <person name="Hammerbacher A."/>
            <person name="Kikkert J.R."/>
            <person name="Li Y."/>
            <person name="Li H."/>
            <person name="Li K."/>
            <person name="Li Q."/>
            <person name="Liu X."/>
            <person name="Ma X."/>
            <person name="Naidoo K."/>
            <person name="Pethybridge S.J."/>
            <person name="Sun J."/>
            <person name="Steenkamp E.T."/>
            <person name="van der Nest M.A."/>
            <person name="van Wyk S."/>
            <person name="Wingfield M.J."/>
            <person name="Xiong C."/>
            <person name="Yue Q."/>
            <person name="Zhang X."/>
        </authorList>
    </citation>
    <scope>NUCLEOTIDE SEQUENCE [LARGE SCALE GENOMIC DNA]</scope>
    <source>
        <strain evidence="8 9">BP 5553</strain>
    </source>
</reference>
<keyword evidence="3" id="KW-0949">S-adenosyl-L-methionine</keyword>
<dbReference type="GO" id="GO:0003824">
    <property type="term" value="F:catalytic activity"/>
    <property type="evidence" value="ECO:0007669"/>
    <property type="project" value="InterPro"/>
</dbReference>
<keyword evidence="9" id="KW-1185">Reference proteome</keyword>
<dbReference type="OrthoDB" id="5396721at2759"/>
<evidence type="ECO:0000256" key="1">
    <source>
        <dbReference type="ARBA" id="ARBA00001933"/>
    </source>
</evidence>
<dbReference type="EMBL" id="NPIC01000005">
    <property type="protein sequence ID" value="RDL36179.1"/>
    <property type="molecule type" value="Genomic_DNA"/>
</dbReference>
<dbReference type="SFLD" id="SFLDS00029">
    <property type="entry name" value="Radical_SAM"/>
    <property type="match status" value="1"/>
</dbReference>
<evidence type="ECO:0000256" key="6">
    <source>
        <dbReference type="ARBA" id="ARBA00023004"/>
    </source>
</evidence>
<dbReference type="AlphaFoldDB" id="A0A370TKX9"/>
<dbReference type="PANTHER" id="PTHR30538">
    <property type="entry name" value="LYSINE 2,3-AMINOMUTASE-RELATED"/>
    <property type="match status" value="1"/>
</dbReference>
<dbReference type="InterPro" id="IPR007197">
    <property type="entry name" value="rSAM"/>
</dbReference>
<proteinExistence type="predicted"/>
<dbReference type="SFLD" id="SFLDG01070">
    <property type="entry name" value="PLP-dependent"/>
    <property type="match status" value="1"/>
</dbReference>
<evidence type="ECO:0000313" key="9">
    <source>
        <dbReference type="Proteomes" id="UP000254866"/>
    </source>
</evidence>
<dbReference type="GO" id="GO:0051539">
    <property type="term" value="F:4 iron, 4 sulfur cluster binding"/>
    <property type="evidence" value="ECO:0007669"/>
    <property type="project" value="UniProtKB-KW"/>
</dbReference>
<keyword evidence="6" id="KW-0408">Iron</keyword>
<dbReference type="InterPro" id="IPR003739">
    <property type="entry name" value="Lys_aminomutase/Glu_NH3_mut"/>
</dbReference>